<gene>
    <name evidence="3" type="ORF">LPJ53_001542</name>
</gene>
<sequence>MKVVPKTGSVHNPLIELEKAMISKIKEINAKETDELERHIPKIRGIHPLSLVEEYKRYWQEFLADHRAIDITPTRRYHGVFKGFHNNAKRSYGIVKIFCPFREDDYKKSRIEATFRREFEFQKPPYSSDRFITLLELYVRALRSIPPSQRQTIAGDFYMIVKAIRIRPKVHRKLIDTARFYELVMSYFLLVNQPHLALYTAVRVVPKSIPGSTDRWCILKLLKLPEILVGEDGTTSTLKALQDIDSGMSPNSESLDFDYRVNLMTRSILEYYYAKPNVVITDMELFGLMRCFMSRLQAKELMDLLPLVLKRLVKGLPAELPEADSVELFLEDHGHRDPATFEQIVATYALGFVHVGCKDMAIKFLQTVANLPSTPMAHYVGLTGSLVLSLIEIAKCVPEKSPVLTMHLTQIANGPYYRATQFMKAVDYKAKMADDIIEYMTTDQIKLATATTGLLSSLSRKLNFFAAFAILQRLEKISEPLAYEWLAGAIPFVRIICVKELVNWSQGADRLIWREMLRHGIEPNLMAIQISLRRRLVDRLDIKQSAELMSILIRHLKPSNEHNPDFDDEGAALTEEDEWAESEDSASKDSSPDFTGIPSTELTTHHSKRAFIALIDGLNYAGLHELVNLVAIYILTRPFCNHHILRVVASVWLDSAGYDPEATSDEVYYVWEAINKYADLLRERRPDNAAFDYSLNSNNFNSLIEAFVRKGDLNMAWRVIREEMPKHDYTPDKRTFYVLVSQLSVSGRLWPLGKAMVARFNKHYPGPVAAALKDSDCSHTLKAMIYAGIRESAEN</sequence>
<organism evidence="3 4">
    <name type="scientific">Coemansia erecta</name>
    <dbReference type="NCBI Taxonomy" id="147472"/>
    <lineage>
        <taxon>Eukaryota</taxon>
        <taxon>Fungi</taxon>
        <taxon>Fungi incertae sedis</taxon>
        <taxon>Zoopagomycota</taxon>
        <taxon>Kickxellomycotina</taxon>
        <taxon>Kickxellomycetes</taxon>
        <taxon>Kickxellales</taxon>
        <taxon>Kickxellaceae</taxon>
        <taxon>Coemansia</taxon>
    </lineage>
</organism>
<dbReference type="EMBL" id="JANBOJ010000040">
    <property type="protein sequence ID" value="KAJ1724145.1"/>
    <property type="molecule type" value="Genomic_DNA"/>
</dbReference>
<proteinExistence type="predicted"/>
<reference evidence="3" key="1">
    <citation type="submission" date="2022-07" db="EMBL/GenBank/DDBJ databases">
        <title>Phylogenomic reconstructions and comparative analyses of Kickxellomycotina fungi.</title>
        <authorList>
            <person name="Reynolds N.K."/>
            <person name="Stajich J.E."/>
            <person name="Barry K."/>
            <person name="Grigoriev I.V."/>
            <person name="Crous P."/>
            <person name="Smith M.E."/>
        </authorList>
    </citation>
    <scope>NUCLEOTIDE SEQUENCE</scope>
    <source>
        <strain evidence="3">NBRC 32514</strain>
    </source>
</reference>
<dbReference type="PROSITE" id="PS51375">
    <property type="entry name" value="PPR"/>
    <property type="match status" value="1"/>
</dbReference>
<feature type="region of interest" description="Disordered" evidence="2">
    <location>
        <begin position="574"/>
        <end position="600"/>
    </location>
</feature>
<keyword evidence="4" id="KW-1185">Reference proteome</keyword>
<feature type="repeat" description="PPR" evidence="1">
    <location>
        <begin position="696"/>
        <end position="731"/>
    </location>
</feature>
<dbReference type="OrthoDB" id="185373at2759"/>
<comment type="caution">
    <text evidence="3">The sequence shown here is derived from an EMBL/GenBank/DDBJ whole genome shotgun (WGS) entry which is preliminary data.</text>
</comment>
<protein>
    <submittedName>
        <fullName evidence="3">Uncharacterized protein</fullName>
    </submittedName>
</protein>
<dbReference type="AlphaFoldDB" id="A0A9W7Y3R5"/>
<feature type="compositionally biased region" description="Acidic residues" evidence="2">
    <location>
        <begin position="574"/>
        <end position="584"/>
    </location>
</feature>
<evidence type="ECO:0000313" key="3">
    <source>
        <dbReference type="EMBL" id="KAJ1724145.1"/>
    </source>
</evidence>
<dbReference type="Proteomes" id="UP001149813">
    <property type="component" value="Unassembled WGS sequence"/>
</dbReference>
<dbReference type="InterPro" id="IPR002885">
    <property type="entry name" value="PPR_rpt"/>
</dbReference>
<evidence type="ECO:0000256" key="2">
    <source>
        <dbReference type="SAM" id="MobiDB-lite"/>
    </source>
</evidence>
<name>A0A9W7Y3R5_9FUNG</name>
<evidence type="ECO:0000313" key="4">
    <source>
        <dbReference type="Proteomes" id="UP001149813"/>
    </source>
</evidence>
<dbReference type="InterPro" id="IPR011990">
    <property type="entry name" value="TPR-like_helical_dom_sf"/>
</dbReference>
<accession>A0A9W7Y3R5</accession>
<evidence type="ECO:0000256" key="1">
    <source>
        <dbReference type="PROSITE-ProRule" id="PRU00708"/>
    </source>
</evidence>
<dbReference type="NCBIfam" id="TIGR00756">
    <property type="entry name" value="PPR"/>
    <property type="match status" value="1"/>
</dbReference>
<dbReference type="Gene3D" id="1.25.40.10">
    <property type="entry name" value="Tetratricopeptide repeat domain"/>
    <property type="match status" value="1"/>
</dbReference>